<dbReference type="PANTHER" id="PTHR10745">
    <property type="entry name" value="GLYCYL-TRNA SYNTHETASE/DNA POLYMERASE SUBUNIT GAMMA-2"/>
    <property type="match status" value="1"/>
</dbReference>
<feature type="domain" description="Anticodon-binding" evidence="5">
    <location>
        <begin position="248"/>
        <end position="333"/>
    </location>
</feature>
<dbReference type="InterPro" id="IPR045864">
    <property type="entry name" value="aa-tRNA-synth_II/BPL/LPL"/>
</dbReference>
<dbReference type="InterPro" id="IPR027031">
    <property type="entry name" value="Gly-tRNA_synthase/POLG2"/>
</dbReference>
<evidence type="ECO:0000259" key="5">
    <source>
        <dbReference type="Pfam" id="PF03129"/>
    </source>
</evidence>
<keyword evidence="7" id="KW-1185">Reference proteome</keyword>
<dbReference type="SUPFAM" id="SSF55681">
    <property type="entry name" value="Class II aaRS and biotin synthetases"/>
    <property type="match status" value="1"/>
</dbReference>
<reference evidence="6" key="1">
    <citation type="journal article" date="2022" name="bioRxiv">
        <title>Sequencing and chromosome-scale assembly of the giantPleurodeles waltlgenome.</title>
        <authorList>
            <person name="Brown T."/>
            <person name="Elewa A."/>
            <person name="Iarovenko S."/>
            <person name="Subramanian E."/>
            <person name="Araus A.J."/>
            <person name="Petzold A."/>
            <person name="Susuki M."/>
            <person name="Suzuki K.-i.T."/>
            <person name="Hayashi T."/>
            <person name="Toyoda A."/>
            <person name="Oliveira C."/>
            <person name="Osipova E."/>
            <person name="Leigh N.D."/>
            <person name="Simon A."/>
            <person name="Yun M.H."/>
        </authorList>
    </citation>
    <scope>NUCLEOTIDE SEQUENCE</scope>
    <source>
        <strain evidence="6">20211129_DDA</strain>
        <tissue evidence="6">Liver</tissue>
    </source>
</reference>
<dbReference type="Proteomes" id="UP001066276">
    <property type="component" value="Chromosome 7"/>
</dbReference>
<dbReference type="EMBL" id="JANPWB010000011">
    <property type="protein sequence ID" value="KAJ1129575.1"/>
    <property type="molecule type" value="Genomic_DNA"/>
</dbReference>
<evidence type="ECO:0000256" key="3">
    <source>
        <dbReference type="ARBA" id="ARBA00022946"/>
    </source>
</evidence>
<organism evidence="6 7">
    <name type="scientific">Pleurodeles waltl</name>
    <name type="common">Iberian ribbed newt</name>
    <dbReference type="NCBI Taxonomy" id="8319"/>
    <lineage>
        <taxon>Eukaryota</taxon>
        <taxon>Metazoa</taxon>
        <taxon>Chordata</taxon>
        <taxon>Craniata</taxon>
        <taxon>Vertebrata</taxon>
        <taxon>Euteleostomi</taxon>
        <taxon>Amphibia</taxon>
        <taxon>Batrachia</taxon>
        <taxon>Caudata</taxon>
        <taxon>Salamandroidea</taxon>
        <taxon>Salamandridae</taxon>
        <taxon>Pleurodelinae</taxon>
        <taxon>Pleurodeles</taxon>
    </lineage>
</organism>
<comment type="caution">
    <text evidence="6">The sequence shown here is derived from an EMBL/GenBank/DDBJ whole genome shotgun (WGS) entry which is preliminary data.</text>
</comment>
<accession>A0AAV7PVA4</accession>
<dbReference type="Pfam" id="PF03129">
    <property type="entry name" value="HGTP_anticodon"/>
    <property type="match status" value="1"/>
</dbReference>
<gene>
    <name evidence="6" type="ORF">NDU88_007942</name>
</gene>
<dbReference type="PANTHER" id="PTHR10745:SF8">
    <property type="entry name" value="DNA POLYMERASE SUBUNIT GAMMA-2, MITOCHONDRIAL"/>
    <property type="match status" value="1"/>
</dbReference>
<evidence type="ECO:0000256" key="4">
    <source>
        <dbReference type="ARBA" id="ARBA00023128"/>
    </source>
</evidence>
<dbReference type="InterPro" id="IPR042064">
    <property type="entry name" value="POLG2_C"/>
</dbReference>
<dbReference type="Gene3D" id="3.40.50.800">
    <property type="entry name" value="Anticodon-binding domain"/>
    <property type="match status" value="1"/>
</dbReference>
<dbReference type="Gene3D" id="3.30.930.10">
    <property type="entry name" value="Bira Bifunctional Protein, Domain 2"/>
    <property type="match status" value="1"/>
</dbReference>
<evidence type="ECO:0000256" key="1">
    <source>
        <dbReference type="ARBA" id="ARBA00004173"/>
    </source>
</evidence>
<name>A0AAV7PVA4_PLEWA</name>
<evidence type="ECO:0000313" key="7">
    <source>
        <dbReference type="Proteomes" id="UP001066276"/>
    </source>
</evidence>
<dbReference type="InterPro" id="IPR036621">
    <property type="entry name" value="Anticodon-bd_dom_sf"/>
</dbReference>
<keyword evidence="2" id="KW-0235">DNA replication</keyword>
<dbReference type="InterPro" id="IPR004154">
    <property type="entry name" value="Anticodon-bd"/>
</dbReference>
<evidence type="ECO:0000313" key="6">
    <source>
        <dbReference type="EMBL" id="KAJ1129575.1"/>
    </source>
</evidence>
<dbReference type="GO" id="GO:0006264">
    <property type="term" value="P:mitochondrial DNA replication"/>
    <property type="evidence" value="ECO:0007669"/>
    <property type="project" value="TreeGrafter"/>
</dbReference>
<protein>
    <recommendedName>
        <fullName evidence="5">Anticodon-binding domain-containing protein</fullName>
    </recommendedName>
</protein>
<dbReference type="SUPFAM" id="SSF52954">
    <property type="entry name" value="Class II aaRS ABD-related"/>
    <property type="match status" value="1"/>
</dbReference>
<keyword evidence="3" id="KW-0809">Transit peptide</keyword>
<evidence type="ECO:0000256" key="2">
    <source>
        <dbReference type="ARBA" id="ARBA00022705"/>
    </source>
</evidence>
<dbReference type="CDD" id="cd02426">
    <property type="entry name" value="Pol_gamma_b_Cterm"/>
    <property type="match status" value="1"/>
</dbReference>
<comment type="subcellular location">
    <subcellularLocation>
        <location evidence="1">Mitochondrion</location>
    </subcellularLocation>
</comment>
<proteinExistence type="predicted"/>
<keyword evidence="4" id="KW-0496">Mitochondrion</keyword>
<dbReference type="AlphaFoldDB" id="A0AAV7PVA4"/>
<dbReference type="GO" id="GO:0005739">
    <property type="term" value="C:mitochondrion"/>
    <property type="evidence" value="ECO:0007669"/>
    <property type="project" value="UniProtKB-SubCell"/>
</dbReference>
<sequence>MSVPCDALRHNLQNKELAKEDHLLIIETQTKSSELLRTSLLHGALKQYVQCLDLVNRRLPFGLAEVGICFHPVPDSVCQNGNHSVRTGERTVCSLVWFSSTRTSGQWLDYWLRQRLLWWRKFALSPSNISSSDYQDENGNKGSRLYYSFPWGKEEIETLQAVGENELLQMYHGNESKLYGRDGRKNVFPTALSVSGDLDRGVLAYLFDSLQLIGNSSARKKSQERKVLKLHPCLAPLTVALDTGKGPAQDLRQVCQGLFRELLENRVSVWPGYLETTHTSLEQLYSKYDEMGVLFTILISDTTLENGVVQLRNRDTTIKEMMHIAKVKDFLAKYIVAAKHL</sequence>